<accession>R9H5F6</accession>
<name>R9H5F6_BACT4</name>
<gene>
    <name evidence="2" type="ORF">C799_03177</name>
</gene>
<dbReference type="InterPro" id="IPR021533">
    <property type="entry name" value="PepSY-like"/>
</dbReference>
<evidence type="ECO:0000313" key="2">
    <source>
        <dbReference type="EMBL" id="EOR99297.1"/>
    </source>
</evidence>
<dbReference type="Proteomes" id="UP000014207">
    <property type="component" value="Unassembled WGS sequence"/>
</dbReference>
<reference evidence="2 3" key="1">
    <citation type="submission" date="2013-04" db="EMBL/GenBank/DDBJ databases">
        <title>The Genome Sequence of Bacteroides thetaiotaomicron dnLKV9.</title>
        <authorList>
            <consortium name="The Broad Institute Genomics Platform"/>
            <consortium name="The Broad Institute Genome Sequencing Center for Infectious Disease"/>
            <person name="Earl A."/>
            <person name="Xavier R."/>
            <person name="Kuhn K."/>
            <person name="Stappenbeck T."/>
            <person name="Walker B."/>
            <person name="Young S."/>
            <person name="Zeng Q."/>
            <person name="Gargeya S."/>
            <person name="Fitzgerald M."/>
            <person name="Haas B."/>
            <person name="Abouelleil A."/>
            <person name="Allen A.W."/>
            <person name="Alvarado L."/>
            <person name="Arachchi H.M."/>
            <person name="Berlin A.M."/>
            <person name="Chapman S.B."/>
            <person name="Gainer-Dewar J."/>
            <person name="Goldberg J."/>
            <person name="Griggs A."/>
            <person name="Gujja S."/>
            <person name="Hansen M."/>
            <person name="Howarth C."/>
            <person name="Imamovic A."/>
            <person name="Ireland A."/>
            <person name="Larimer J."/>
            <person name="McCowan C."/>
            <person name="Murphy C."/>
            <person name="Pearson M."/>
            <person name="Poon T.W."/>
            <person name="Priest M."/>
            <person name="Roberts A."/>
            <person name="Saif S."/>
            <person name="Shea T."/>
            <person name="Sisk P."/>
            <person name="Sykes S."/>
            <person name="Wortman J."/>
            <person name="Nusbaum C."/>
            <person name="Birren B."/>
        </authorList>
    </citation>
    <scope>NUCLEOTIDE SEQUENCE [LARGE SCALE GENOMIC DNA]</scope>
    <source>
        <strain evidence="3">dnLKV9</strain>
    </source>
</reference>
<sequence>MKLKNLTKEEKTSAYARCGRHGGKRTDKYPLLLTALVLVVLCLTCCSDEISYRKLPEKARNFIEIYFPEQSCVYAERDRDNGQKEYEVRLSNGTEIEFYESGDWKSVDCKYSFLPEGIVPETIVADIAVRYPGAGIYEAEREAGGYEISIGNGLELIYSADGRFIREERF</sequence>
<organism evidence="2 3">
    <name type="scientific">Bacteroides thetaiotaomicron dnLKV9</name>
    <dbReference type="NCBI Taxonomy" id="1235785"/>
    <lineage>
        <taxon>Bacteria</taxon>
        <taxon>Pseudomonadati</taxon>
        <taxon>Bacteroidota</taxon>
        <taxon>Bacteroidia</taxon>
        <taxon>Bacteroidales</taxon>
        <taxon>Bacteroidaceae</taxon>
        <taxon>Bacteroides</taxon>
    </lineage>
</organism>
<dbReference type="Pfam" id="PF11396">
    <property type="entry name" value="PepSY_like"/>
    <property type="match status" value="1"/>
</dbReference>
<comment type="caution">
    <text evidence="2">The sequence shown here is derived from an EMBL/GenBank/DDBJ whole genome shotgun (WGS) entry which is preliminary data.</text>
</comment>
<evidence type="ECO:0000313" key="3">
    <source>
        <dbReference type="Proteomes" id="UP000014207"/>
    </source>
</evidence>
<evidence type="ECO:0000259" key="1">
    <source>
        <dbReference type="Pfam" id="PF11396"/>
    </source>
</evidence>
<dbReference type="Gene3D" id="3.40.1420.30">
    <property type="match status" value="1"/>
</dbReference>
<dbReference type="EMBL" id="ASSM01000010">
    <property type="protein sequence ID" value="EOR99297.1"/>
    <property type="molecule type" value="Genomic_DNA"/>
</dbReference>
<dbReference type="SUPFAM" id="SSF160574">
    <property type="entry name" value="BT0923-like"/>
    <property type="match status" value="1"/>
</dbReference>
<proteinExistence type="predicted"/>
<dbReference type="PATRIC" id="fig|1235785.3.peg.3204"/>
<protein>
    <recommendedName>
        <fullName evidence="1">Putative beta-lactamase-inhibitor-like PepSY-like domain-containing protein</fullName>
    </recommendedName>
</protein>
<dbReference type="HOGENOM" id="CLU_111475_0_0_10"/>
<feature type="domain" description="Putative beta-lactamase-inhibitor-like PepSY-like" evidence="1">
    <location>
        <begin position="84"/>
        <end position="165"/>
    </location>
</feature>
<dbReference type="AlphaFoldDB" id="R9H5F6"/>
<dbReference type="RefSeq" id="WP_016268883.1">
    <property type="nucleotide sequence ID" value="NZ_KE159460.1"/>
</dbReference>